<evidence type="ECO:0000313" key="9">
    <source>
        <dbReference type="Proteomes" id="UP000581135"/>
    </source>
</evidence>
<dbReference type="Proteomes" id="UP000581135">
    <property type="component" value="Unassembled WGS sequence"/>
</dbReference>
<reference evidence="8 9" key="1">
    <citation type="submission" date="2020-08" db="EMBL/GenBank/DDBJ databases">
        <title>Genomic Encyclopedia of Type Strains, Phase III (KMG-III): the genomes of soil and plant-associated and newly described type strains.</title>
        <authorList>
            <person name="Whitman W."/>
        </authorList>
    </citation>
    <scope>NUCLEOTIDE SEQUENCE [LARGE SCALE GENOMIC DNA]</scope>
    <source>
        <strain evidence="8 9">CECT 8803</strain>
    </source>
</reference>
<evidence type="ECO:0000256" key="2">
    <source>
        <dbReference type="ARBA" id="ARBA00022475"/>
    </source>
</evidence>
<dbReference type="Pfam" id="PF10442">
    <property type="entry name" value="FIST_C"/>
    <property type="match status" value="1"/>
</dbReference>
<evidence type="ECO:0000256" key="1">
    <source>
        <dbReference type="ARBA" id="ARBA00004651"/>
    </source>
</evidence>
<proteinExistence type="predicted"/>
<feature type="domain" description="FIST C-domain" evidence="7">
    <location>
        <begin position="227"/>
        <end position="367"/>
    </location>
</feature>
<accession>A0A839SWD2</accession>
<dbReference type="PIRSF" id="PIRSF018953">
    <property type="entry name" value="UCP018953"/>
    <property type="match status" value="1"/>
</dbReference>
<dbReference type="AlphaFoldDB" id="A0A839SWD2"/>
<keyword evidence="4" id="KW-1133">Transmembrane helix</keyword>
<dbReference type="SMART" id="SM01204">
    <property type="entry name" value="FIST_C"/>
    <property type="match status" value="1"/>
</dbReference>
<evidence type="ECO:0000259" key="6">
    <source>
        <dbReference type="SMART" id="SM00897"/>
    </source>
</evidence>
<dbReference type="InterPro" id="IPR013702">
    <property type="entry name" value="FIST_domain_N"/>
</dbReference>
<dbReference type="InterPro" id="IPR019494">
    <property type="entry name" value="FIST_C"/>
</dbReference>
<gene>
    <name evidence="8" type="ORF">FHR98_002916</name>
</gene>
<evidence type="ECO:0000256" key="5">
    <source>
        <dbReference type="ARBA" id="ARBA00023136"/>
    </source>
</evidence>
<dbReference type="InterPro" id="IPR016741">
    <property type="entry name" value="UCP018953"/>
</dbReference>
<feature type="domain" description="FIST" evidence="6">
    <location>
        <begin position="39"/>
        <end position="226"/>
    </location>
</feature>
<dbReference type="EMBL" id="JACHXA010000009">
    <property type="protein sequence ID" value="MBB3066608.1"/>
    <property type="molecule type" value="Genomic_DNA"/>
</dbReference>
<keyword evidence="3" id="KW-0812">Transmembrane</keyword>
<organism evidence="8 9">
    <name type="scientific">Limibacillus halophilus</name>
    <dbReference type="NCBI Taxonomy" id="1579333"/>
    <lineage>
        <taxon>Bacteria</taxon>
        <taxon>Pseudomonadati</taxon>
        <taxon>Pseudomonadota</taxon>
        <taxon>Alphaproteobacteria</taxon>
        <taxon>Rhodospirillales</taxon>
        <taxon>Rhodovibrionaceae</taxon>
        <taxon>Limibacillus</taxon>
    </lineage>
</organism>
<comment type="subcellular location">
    <subcellularLocation>
        <location evidence="1">Cell membrane</location>
        <topology evidence="1">Multi-pass membrane protein</topology>
    </subcellularLocation>
</comment>
<evidence type="ECO:0000256" key="3">
    <source>
        <dbReference type="ARBA" id="ARBA00022692"/>
    </source>
</evidence>
<protein>
    <submittedName>
        <fullName evidence="8">Small ligand-binding sensory domain FIST</fullName>
    </submittedName>
</protein>
<dbReference type="RefSeq" id="WP_183417437.1">
    <property type="nucleotide sequence ID" value="NZ_JACHXA010000009.1"/>
</dbReference>
<keyword evidence="5" id="KW-0472">Membrane</keyword>
<dbReference type="PANTHER" id="PTHR14939:SF5">
    <property type="entry name" value="F-BOX ONLY PROTEIN 22"/>
    <property type="match status" value="1"/>
</dbReference>
<comment type="caution">
    <text evidence="8">The sequence shown here is derived from an EMBL/GenBank/DDBJ whole genome shotgun (WGS) entry which is preliminary data.</text>
</comment>
<dbReference type="SMART" id="SM00897">
    <property type="entry name" value="FIST"/>
    <property type="match status" value="1"/>
</dbReference>
<keyword evidence="2" id="KW-1003">Cell membrane</keyword>
<dbReference type="PANTHER" id="PTHR14939">
    <property type="entry name" value="F-BOX ONLY PROTEIN 22"/>
    <property type="match status" value="1"/>
</dbReference>
<evidence type="ECO:0000256" key="4">
    <source>
        <dbReference type="ARBA" id="ARBA00022989"/>
    </source>
</evidence>
<evidence type="ECO:0000259" key="7">
    <source>
        <dbReference type="SMART" id="SM01204"/>
    </source>
</evidence>
<sequence>MTDGPTGIESVFVAGRGQGADWSACLSAALAEIGRLPDRANIGFIYATDELAKDWDDILVALRSRTSVDNWLGTVGVGVAASGWEAHDQPALVLLIGRLPEEDFRVFGPLVDSLSDLETKHGAWLGDKHPTLALVHADPTNPHIADMIPALSQVSGCFLVGGLTASRSPSQPQAAGGAVTGGLSGVFFGSRVLAATALSQGCTALGDSHVITAADQNVIETLDGRPAYEVLRETVGELLMRDPRRLAGYITVGFPISGSDTGDYLVRNLVGLDPNSGLVAVGEEVTVGQRVFFARRDPQSAVRDLCRMLEGIESRIEGVPKAGIYVSCSARGPHLFGVNSEELKLVREVLGDFPLVGFYAGGEISNDRLYAYTGVLTLLL</sequence>
<keyword evidence="9" id="KW-1185">Reference proteome</keyword>
<dbReference type="Pfam" id="PF08495">
    <property type="entry name" value="FIST"/>
    <property type="match status" value="1"/>
</dbReference>
<dbReference type="GO" id="GO:0005886">
    <property type="term" value="C:plasma membrane"/>
    <property type="evidence" value="ECO:0007669"/>
    <property type="project" value="UniProtKB-SubCell"/>
</dbReference>
<name>A0A839SWD2_9PROT</name>
<evidence type="ECO:0000313" key="8">
    <source>
        <dbReference type="EMBL" id="MBB3066608.1"/>
    </source>
</evidence>